<dbReference type="AlphaFoldDB" id="W9GUB8"/>
<feature type="chain" id="PRO_5004920644" description="Lipoprotein" evidence="1">
    <location>
        <begin position="22"/>
        <end position="222"/>
    </location>
</feature>
<evidence type="ECO:0000313" key="3">
    <source>
        <dbReference type="Proteomes" id="UP000019486"/>
    </source>
</evidence>
<dbReference type="PROSITE" id="PS51257">
    <property type="entry name" value="PROKAR_LIPOPROTEIN"/>
    <property type="match status" value="1"/>
</dbReference>
<protein>
    <recommendedName>
        <fullName evidence="4">Lipoprotein</fullName>
    </recommendedName>
</protein>
<organism evidence="2 3">
    <name type="scientific">Skermanella stibiiresistens SB22</name>
    <dbReference type="NCBI Taxonomy" id="1385369"/>
    <lineage>
        <taxon>Bacteria</taxon>
        <taxon>Pseudomonadati</taxon>
        <taxon>Pseudomonadota</taxon>
        <taxon>Alphaproteobacteria</taxon>
        <taxon>Rhodospirillales</taxon>
        <taxon>Azospirillaceae</taxon>
        <taxon>Skermanella</taxon>
    </lineage>
</organism>
<sequence>MITMPKLIRTALVGLSLLALSACVNPPAKRDFSAMRAHHPRSIVIVPVTNSSTQVDAADNFLVTLPVPLAEKGYYVFPVHMVKRVMEDEGLADADLVHSADARKVAALFGADAVLFANIQRWDSQYAILATTTTVNIGYTLKSGTTGQTLWQDNLETVYSPQAQNSGGHPLAMLVTQLVVAAMERAAPSYLPLANQANTVAFYGAGHGIPSGPYDQRFGKDY</sequence>
<gene>
    <name evidence="2" type="ORF">N825_31895</name>
</gene>
<dbReference type="Proteomes" id="UP000019486">
    <property type="component" value="Unassembled WGS sequence"/>
</dbReference>
<dbReference type="STRING" id="1385369.N825_31895"/>
<evidence type="ECO:0008006" key="4">
    <source>
        <dbReference type="Google" id="ProtNLM"/>
    </source>
</evidence>
<accession>W9GUB8</accession>
<keyword evidence="3" id="KW-1185">Reference proteome</keyword>
<dbReference type="InterPro" id="IPR008517">
    <property type="entry name" value="GNA1162-like"/>
</dbReference>
<feature type="signal peptide" evidence="1">
    <location>
        <begin position="1"/>
        <end position="21"/>
    </location>
</feature>
<evidence type="ECO:0000313" key="2">
    <source>
        <dbReference type="EMBL" id="EWY36027.1"/>
    </source>
</evidence>
<dbReference type="EMBL" id="AVFL01000056">
    <property type="protein sequence ID" value="EWY36027.1"/>
    <property type="molecule type" value="Genomic_DNA"/>
</dbReference>
<keyword evidence="1" id="KW-0732">Signal</keyword>
<dbReference type="Gene3D" id="3.40.50.10610">
    <property type="entry name" value="ABC-type transport auxiliary lipoprotein component"/>
    <property type="match status" value="1"/>
</dbReference>
<comment type="caution">
    <text evidence="2">The sequence shown here is derived from an EMBL/GenBank/DDBJ whole genome shotgun (WGS) entry which is preliminary data.</text>
</comment>
<proteinExistence type="predicted"/>
<reference evidence="2 3" key="1">
    <citation type="submission" date="2013-08" db="EMBL/GenBank/DDBJ databases">
        <title>The genome sequence of Skermanella stibiiresistens.</title>
        <authorList>
            <person name="Zhu W."/>
            <person name="Wang G."/>
        </authorList>
    </citation>
    <scope>NUCLEOTIDE SEQUENCE [LARGE SCALE GENOMIC DNA]</scope>
    <source>
        <strain evidence="2 3">SB22</strain>
    </source>
</reference>
<dbReference type="Pfam" id="PF05643">
    <property type="entry name" value="GNA1162-like"/>
    <property type="match status" value="1"/>
</dbReference>
<evidence type="ECO:0000256" key="1">
    <source>
        <dbReference type="SAM" id="SignalP"/>
    </source>
</evidence>
<name>W9GUB8_9PROT</name>